<dbReference type="PANTHER" id="PTHR43197:SF1">
    <property type="entry name" value="UTP--GLUCOSE-1-PHOSPHATE URIDYLYLTRANSFERASE"/>
    <property type="match status" value="1"/>
</dbReference>
<dbReference type="InterPro" id="IPR005771">
    <property type="entry name" value="GalU_uridylyltTrfase_bac/arc"/>
</dbReference>
<dbReference type="PANTHER" id="PTHR43197">
    <property type="entry name" value="UTP--GLUCOSE-1-PHOSPHATE URIDYLYLTRANSFERASE"/>
    <property type="match status" value="1"/>
</dbReference>
<dbReference type="SUPFAM" id="SSF53448">
    <property type="entry name" value="Nucleotide-diphospho-sugar transferases"/>
    <property type="match status" value="1"/>
</dbReference>
<dbReference type="GO" id="GO:0003983">
    <property type="term" value="F:UTP:glucose-1-phosphate uridylyltransferase activity"/>
    <property type="evidence" value="ECO:0007669"/>
    <property type="project" value="UniProtKB-EC"/>
</dbReference>
<protein>
    <recommendedName>
        <fullName evidence="2">UTP--glucose-1-phosphate uridylyltransferase</fullName>
        <ecNumber evidence="2">2.7.7.9</ecNumber>
    </recommendedName>
</protein>
<dbReference type="AlphaFoldDB" id="A0AB94IGQ8"/>
<accession>A0AB94IGQ8</accession>
<dbReference type="Pfam" id="PF00483">
    <property type="entry name" value="NTP_transferase"/>
    <property type="match status" value="1"/>
</dbReference>
<sequence>MVRKAIIPAAGYGTRSLPITKAIPKEMFPLGFKPAIHYIVEEAANSGIEQLLIITSKSKDMIIDYFDFSLELDTFLKSQNKEHLVKKLALPKVEIFYIRQPYASGLGDAIRLGKEFVGNEPFGVLLPDDIIIPKHQPALKELIDVHMDTEGSVIALKQVDQDCLKDYGVIQGNDSPNFINIQDIVEKPLNNPPSNLAVVGRYIFTPAIFQSLDTVEIGVGGEIQLTDAIKGLLASESVFGKVISGSRYDIGKLEEYVQLMNILSKDDY</sequence>
<dbReference type="Gene3D" id="3.90.550.10">
    <property type="entry name" value="Spore Coat Polysaccharide Biosynthesis Protein SpsA, Chain A"/>
    <property type="match status" value="1"/>
</dbReference>
<dbReference type="EC" id="2.7.7.9" evidence="2"/>
<dbReference type="InterPro" id="IPR005835">
    <property type="entry name" value="NTP_transferase_dom"/>
</dbReference>
<evidence type="ECO:0000256" key="2">
    <source>
        <dbReference type="ARBA" id="ARBA00012415"/>
    </source>
</evidence>
<evidence type="ECO:0000313" key="8">
    <source>
        <dbReference type="Proteomes" id="UP000018877"/>
    </source>
</evidence>
<evidence type="ECO:0000259" key="6">
    <source>
        <dbReference type="Pfam" id="PF00483"/>
    </source>
</evidence>
<evidence type="ECO:0000256" key="3">
    <source>
        <dbReference type="ARBA" id="ARBA00022679"/>
    </source>
</evidence>
<dbReference type="RefSeq" id="WP_024030812.1">
    <property type="nucleotide sequence ID" value="NZ_ALAN01000154.1"/>
</dbReference>
<keyword evidence="4 7" id="KW-0548">Nucleotidyltransferase</keyword>
<comment type="similarity">
    <text evidence="1">Belongs to the UDPGP type 2 family.</text>
</comment>
<dbReference type="EMBL" id="ALAN01000154">
    <property type="protein sequence ID" value="ETI66296.1"/>
    <property type="molecule type" value="Genomic_DNA"/>
</dbReference>
<evidence type="ECO:0000256" key="5">
    <source>
        <dbReference type="ARBA" id="ARBA00048128"/>
    </source>
</evidence>
<comment type="catalytic activity">
    <reaction evidence="5">
        <text>alpha-D-glucose 1-phosphate + UTP + H(+) = UDP-alpha-D-glucose + diphosphate</text>
        <dbReference type="Rhea" id="RHEA:19889"/>
        <dbReference type="ChEBI" id="CHEBI:15378"/>
        <dbReference type="ChEBI" id="CHEBI:33019"/>
        <dbReference type="ChEBI" id="CHEBI:46398"/>
        <dbReference type="ChEBI" id="CHEBI:58601"/>
        <dbReference type="ChEBI" id="CHEBI:58885"/>
        <dbReference type="EC" id="2.7.7.9"/>
    </reaction>
</comment>
<comment type="caution">
    <text evidence="7">The sequence shown here is derived from an EMBL/GenBank/DDBJ whole genome shotgun (WGS) entry which is preliminary data.</text>
</comment>
<dbReference type="Proteomes" id="UP000018877">
    <property type="component" value="Unassembled WGS sequence"/>
</dbReference>
<evidence type="ECO:0000256" key="4">
    <source>
        <dbReference type="ARBA" id="ARBA00022695"/>
    </source>
</evidence>
<evidence type="ECO:0000256" key="1">
    <source>
        <dbReference type="ARBA" id="ARBA00006890"/>
    </source>
</evidence>
<keyword evidence="8" id="KW-1185">Reference proteome</keyword>
<reference evidence="7 8" key="1">
    <citation type="journal article" date="2014" name="Environ. Microbiol.">
        <title>The nitrate-ammonifying and nosZ-carrying bacterium Bacillus vireti is a potent source and sink for nitric and nitrous oxide under high nitrate conditions.</title>
        <authorList>
            <person name="Mania D."/>
            <person name="Heylen K."/>
            <person name="van Spanning R.J."/>
            <person name="Frostegard A."/>
        </authorList>
    </citation>
    <scope>NUCLEOTIDE SEQUENCE [LARGE SCALE GENOMIC DNA]</scope>
    <source>
        <strain evidence="7 8">LMG 21834</strain>
    </source>
</reference>
<keyword evidence="3" id="KW-0808">Transferase</keyword>
<name>A0AB94IGQ8_9BACI</name>
<gene>
    <name evidence="7" type="ORF">BAVI_23263</name>
</gene>
<proteinExistence type="inferred from homology"/>
<feature type="domain" description="Nucleotidyl transferase" evidence="6">
    <location>
        <begin position="4"/>
        <end position="262"/>
    </location>
</feature>
<dbReference type="GO" id="GO:0006011">
    <property type="term" value="P:UDP-alpha-D-glucose metabolic process"/>
    <property type="evidence" value="ECO:0007669"/>
    <property type="project" value="InterPro"/>
</dbReference>
<evidence type="ECO:0000313" key="7">
    <source>
        <dbReference type="EMBL" id="ETI66296.1"/>
    </source>
</evidence>
<organism evidence="7 8">
    <name type="scientific">Neobacillus vireti LMG 21834</name>
    <dbReference type="NCBI Taxonomy" id="1131730"/>
    <lineage>
        <taxon>Bacteria</taxon>
        <taxon>Bacillati</taxon>
        <taxon>Bacillota</taxon>
        <taxon>Bacilli</taxon>
        <taxon>Bacillales</taxon>
        <taxon>Bacillaceae</taxon>
        <taxon>Neobacillus</taxon>
    </lineage>
</organism>
<dbReference type="InterPro" id="IPR029044">
    <property type="entry name" value="Nucleotide-diphossugar_trans"/>
</dbReference>